<dbReference type="GO" id="GO:0001913">
    <property type="term" value="P:T cell mediated cytotoxicity"/>
    <property type="evidence" value="ECO:0007669"/>
    <property type="project" value="TreeGrafter"/>
</dbReference>
<evidence type="ECO:0000256" key="7">
    <source>
        <dbReference type="ARBA" id="ARBA00023157"/>
    </source>
</evidence>
<evidence type="ECO:0000256" key="5">
    <source>
        <dbReference type="ARBA" id="ARBA00022852"/>
    </source>
</evidence>
<dbReference type="PANTHER" id="PTHR46096">
    <property type="entry name" value="PERFORIN-1"/>
    <property type="match status" value="1"/>
</dbReference>
<sequence>MSYAMQKSKEDKCSFTSHEVYCNFYQYSLTSKLPLHKDFLESIKRLPNNYNSETKTAYRGLIDTYGTHYITKVELGGKMKAVTTILTCKATMKGLTETDVKDCLDVEASATLAKNELLKIESHHCQELKKKLDTSASFSSMFSDRHSEVVGGEINDAGLLFSGNSDPEAYKDWLKSLKTVPDIVFYSLKPLHLLLEDNATSKAGMKKAIEEYILENALVKKCSRSCQTGTKKSARDPCACICDGNDFIKRNCCPAEKGLATLTVYGLRAKVTCAPSLGGSQCEEYIPSPMSTSLAKKFHSRNGFLAGERWEELLGRNHSGGVDHSFSLEDHSGE</sequence>
<dbReference type="PANTHER" id="PTHR46096:SF5">
    <property type="entry name" value="PERFORIN 1.2 PRECURSOR-RELATED"/>
    <property type="match status" value="1"/>
</dbReference>
<evidence type="ECO:0000256" key="2">
    <source>
        <dbReference type="ARBA" id="ARBA00004613"/>
    </source>
</evidence>
<keyword evidence="5" id="KW-0204">Cytolysis</keyword>
<dbReference type="EMBL" id="JAERUA010000003">
    <property type="protein sequence ID" value="KAI1901459.1"/>
    <property type="molecule type" value="Genomic_DNA"/>
</dbReference>
<feature type="domain" description="MACPF" evidence="8">
    <location>
        <begin position="1"/>
        <end position="220"/>
    </location>
</feature>
<dbReference type="Proteomes" id="UP000829720">
    <property type="component" value="Unassembled WGS sequence"/>
</dbReference>
<keyword evidence="7" id="KW-1015">Disulfide bond</keyword>
<dbReference type="Pfam" id="PF01823">
    <property type="entry name" value="MACPF"/>
    <property type="match status" value="1"/>
</dbReference>
<keyword evidence="10" id="KW-1185">Reference proteome</keyword>
<dbReference type="InterPro" id="IPR020864">
    <property type="entry name" value="MACPF"/>
</dbReference>
<organism evidence="9 10">
    <name type="scientific">Albula goreensis</name>
    <dbReference type="NCBI Taxonomy" id="1534307"/>
    <lineage>
        <taxon>Eukaryota</taxon>
        <taxon>Metazoa</taxon>
        <taxon>Chordata</taxon>
        <taxon>Craniata</taxon>
        <taxon>Vertebrata</taxon>
        <taxon>Euteleostomi</taxon>
        <taxon>Actinopterygii</taxon>
        <taxon>Neopterygii</taxon>
        <taxon>Teleostei</taxon>
        <taxon>Albuliformes</taxon>
        <taxon>Albulidae</taxon>
        <taxon>Albula</taxon>
    </lineage>
</organism>
<evidence type="ECO:0000313" key="9">
    <source>
        <dbReference type="EMBL" id="KAI1901459.1"/>
    </source>
</evidence>
<comment type="similarity">
    <text evidence="3">Belongs to the complement C6/C7/C8/C9 family.</text>
</comment>
<dbReference type="PRINTS" id="PR00764">
    <property type="entry name" value="COMPLEMENTC9"/>
</dbReference>
<gene>
    <name evidence="9" type="ORF">AGOR_G00034650</name>
</gene>
<dbReference type="GO" id="GO:0051607">
    <property type="term" value="P:defense response to virus"/>
    <property type="evidence" value="ECO:0007669"/>
    <property type="project" value="TreeGrafter"/>
</dbReference>
<evidence type="ECO:0000256" key="4">
    <source>
        <dbReference type="ARBA" id="ARBA00022525"/>
    </source>
</evidence>
<keyword evidence="4" id="KW-0964">Secreted</keyword>
<comment type="subcellular location">
    <subcellularLocation>
        <location evidence="1">Membrane</location>
    </subcellularLocation>
    <subcellularLocation>
        <location evidence="2">Secreted</location>
    </subcellularLocation>
</comment>
<dbReference type="InterPro" id="IPR001862">
    <property type="entry name" value="MAC_perforin"/>
</dbReference>
<accession>A0A8T3DVR1</accession>
<dbReference type="GO" id="GO:0031640">
    <property type="term" value="P:killing of cells of another organism"/>
    <property type="evidence" value="ECO:0007669"/>
    <property type="project" value="UniProtKB-KW"/>
</dbReference>
<comment type="caution">
    <text evidence="9">The sequence shown here is derived from an EMBL/GenBank/DDBJ whole genome shotgun (WGS) entry which is preliminary data.</text>
</comment>
<dbReference type="GO" id="GO:0005579">
    <property type="term" value="C:membrane attack complex"/>
    <property type="evidence" value="ECO:0007669"/>
    <property type="project" value="InterPro"/>
</dbReference>
<dbReference type="PROSITE" id="PS51412">
    <property type="entry name" value="MACPF_2"/>
    <property type="match status" value="1"/>
</dbReference>
<evidence type="ECO:0000256" key="1">
    <source>
        <dbReference type="ARBA" id="ARBA00004370"/>
    </source>
</evidence>
<proteinExistence type="inferred from homology"/>
<dbReference type="GO" id="GO:0022829">
    <property type="term" value="F:wide pore channel activity"/>
    <property type="evidence" value="ECO:0007669"/>
    <property type="project" value="TreeGrafter"/>
</dbReference>
<dbReference type="AlphaFoldDB" id="A0A8T3DVR1"/>
<dbReference type="OrthoDB" id="1366754at2759"/>
<evidence type="ECO:0000256" key="3">
    <source>
        <dbReference type="ARBA" id="ARBA00009214"/>
    </source>
</evidence>
<protein>
    <recommendedName>
        <fullName evidence="8">MACPF domain-containing protein</fullName>
    </recommendedName>
</protein>
<dbReference type="InterPro" id="IPR020863">
    <property type="entry name" value="MACPF_CS"/>
</dbReference>
<evidence type="ECO:0000259" key="8">
    <source>
        <dbReference type="PROSITE" id="PS51412"/>
    </source>
</evidence>
<dbReference type="InterPro" id="IPR052784">
    <property type="entry name" value="Perforin-1_pore-forming"/>
</dbReference>
<dbReference type="GO" id="GO:0001771">
    <property type="term" value="P:immunological synapse formation"/>
    <property type="evidence" value="ECO:0007669"/>
    <property type="project" value="TreeGrafter"/>
</dbReference>
<dbReference type="PROSITE" id="PS00279">
    <property type="entry name" value="MACPF_1"/>
    <property type="match status" value="1"/>
</dbReference>
<reference evidence="9" key="1">
    <citation type="submission" date="2021-01" db="EMBL/GenBank/DDBJ databases">
        <authorList>
            <person name="Zahm M."/>
            <person name="Roques C."/>
            <person name="Cabau C."/>
            <person name="Klopp C."/>
            <person name="Donnadieu C."/>
            <person name="Jouanno E."/>
            <person name="Lampietro C."/>
            <person name="Louis A."/>
            <person name="Herpin A."/>
            <person name="Echchiki A."/>
            <person name="Berthelot C."/>
            <person name="Parey E."/>
            <person name="Roest-Crollius H."/>
            <person name="Braasch I."/>
            <person name="Postlethwait J."/>
            <person name="Bobe J."/>
            <person name="Montfort J."/>
            <person name="Bouchez O."/>
            <person name="Begum T."/>
            <person name="Mejri S."/>
            <person name="Adams A."/>
            <person name="Chen W.-J."/>
            <person name="Guiguen Y."/>
        </authorList>
    </citation>
    <scope>NUCLEOTIDE SEQUENCE</scope>
    <source>
        <tissue evidence="9">Blood</tissue>
    </source>
</reference>
<dbReference type="SMART" id="SM00457">
    <property type="entry name" value="MACPF"/>
    <property type="match status" value="1"/>
</dbReference>
<evidence type="ECO:0000313" key="10">
    <source>
        <dbReference type="Proteomes" id="UP000829720"/>
    </source>
</evidence>
<evidence type="ECO:0000256" key="6">
    <source>
        <dbReference type="ARBA" id="ARBA00023136"/>
    </source>
</evidence>
<name>A0A8T3DVR1_9TELE</name>
<keyword evidence="6" id="KW-0472">Membrane</keyword>
<dbReference type="GO" id="GO:0005576">
    <property type="term" value="C:extracellular region"/>
    <property type="evidence" value="ECO:0007669"/>
    <property type="project" value="UniProtKB-SubCell"/>
</dbReference>